<dbReference type="AlphaFoldDB" id="A0A7G9RR15"/>
<name>A0A7G9RR15_9BURK</name>
<evidence type="ECO:0000313" key="3">
    <source>
        <dbReference type="EMBL" id="QNN58040.1"/>
    </source>
</evidence>
<feature type="chain" id="PRO_5028984594" description="PAAR domain-containing protein" evidence="2">
    <location>
        <begin position="41"/>
        <end position="134"/>
    </location>
</feature>
<feature type="compositionally biased region" description="Polar residues" evidence="1">
    <location>
        <begin position="44"/>
        <end position="60"/>
    </location>
</feature>
<accession>A0A7G9RR15</accession>
<feature type="signal peptide" evidence="2">
    <location>
        <begin position="1"/>
        <end position="40"/>
    </location>
</feature>
<dbReference type="RefSeq" id="WP_187598285.1">
    <property type="nucleotide sequence ID" value="NZ_CP060714.1"/>
</dbReference>
<evidence type="ECO:0000256" key="2">
    <source>
        <dbReference type="SAM" id="SignalP"/>
    </source>
</evidence>
<protein>
    <recommendedName>
        <fullName evidence="5">PAAR domain-containing protein</fullName>
    </recommendedName>
</protein>
<evidence type="ECO:0008006" key="5">
    <source>
        <dbReference type="Google" id="ProtNLM"/>
    </source>
</evidence>
<gene>
    <name evidence="3" type="ORF">H9K76_03990</name>
</gene>
<evidence type="ECO:0000256" key="1">
    <source>
        <dbReference type="SAM" id="MobiDB-lite"/>
    </source>
</evidence>
<sequence length="134" mass="13568">MAPTEITHSSLRRKYPPLLGRVLSGASLLLALMNGTGALAGNAASHTASAPQPQQAGGNRIEVTNNSVSNVRCANGGSVSVNSVNVNGAALKGRTVIVQGHNSDGEREGKVIDCGDIPSGKAPASSQVNSITIR</sequence>
<keyword evidence="4" id="KW-1185">Reference proteome</keyword>
<reference evidence="3 4" key="1">
    <citation type="submission" date="2020-08" db="EMBL/GenBank/DDBJ databases">
        <title>Genome sequence of Diaphorobacter ruginosibacter DSM 27467T.</title>
        <authorList>
            <person name="Hyun D.-W."/>
            <person name="Bae J.-W."/>
        </authorList>
    </citation>
    <scope>NUCLEOTIDE SEQUENCE [LARGE SCALE GENOMIC DNA]</scope>
    <source>
        <strain evidence="3 4">DSM 27467</strain>
    </source>
</reference>
<organism evidence="3 4">
    <name type="scientific">Diaphorobacter ruginosibacter</name>
    <dbReference type="NCBI Taxonomy" id="1715720"/>
    <lineage>
        <taxon>Bacteria</taxon>
        <taxon>Pseudomonadati</taxon>
        <taxon>Pseudomonadota</taxon>
        <taxon>Betaproteobacteria</taxon>
        <taxon>Burkholderiales</taxon>
        <taxon>Comamonadaceae</taxon>
        <taxon>Diaphorobacter</taxon>
    </lineage>
</organism>
<keyword evidence="2" id="KW-0732">Signal</keyword>
<dbReference type="KEGG" id="drg:H9K76_03990"/>
<proteinExistence type="predicted"/>
<dbReference type="Proteomes" id="UP000515811">
    <property type="component" value="Chromosome"/>
</dbReference>
<feature type="region of interest" description="Disordered" evidence="1">
    <location>
        <begin position="41"/>
        <end position="60"/>
    </location>
</feature>
<dbReference type="EMBL" id="CP060714">
    <property type="protein sequence ID" value="QNN58040.1"/>
    <property type="molecule type" value="Genomic_DNA"/>
</dbReference>
<evidence type="ECO:0000313" key="4">
    <source>
        <dbReference type="Proteomes" id="UP000515811"/>
    </source>
</evidence>